<proteinExistence type="inferred from homology"/>
<protein>
    <submittedName>
        <fullName evidence="2">Aminoacrylate peracid reductase</fullName>
    </submittedName>
</protein>
<gene>
    <name evidence="2" type="ORF">SAMN05421757_110166</name>
</gene>
<accession>A0A239LRC5</accession>
<dbReference type="Proteomes" id="UP000198426">
    <property type="component" value="Unassembled WGS sequence"/>
</dbReference>
<keyword evidence="3" id="KW-1185">Reference proteome</keyword>
<dbReference type="Pfam" id="PF01042">
    <property type="entry name" value="Ribonuc_L-PSP"/>
    <property type="match status" value="1"/>
</dbReference>
<name>A0A239LRC5_9RHOB</name>
<comment type="similarity">
    <text evidence="1">Belongs to the RutC family.</text>
</comment>
<dbReference type="InterPro" id="IPR035959">
    <property type="entry name" value="RutC-like_sf"/>
</dbReference>
<dbReference type="GO" id="GO:0005829">
    <property type="term" value="C:cytosol"/>
    <property type="evidence" value="ECO:0007669"/>
    <property type="project" value="TreeGrafter"/>
</dbReference>
<dbReference type="RefSeq" id="WP_089235095.1">
    <property type="nucleotide sequence ID" value="NZ_FZOY01000010.1"/>
</dbReference>
<reference evidence="2 3" key="1">
    <citation type="submission" date="2017-06" db="EMBL/GenBank/DDBJ databases">
        <authorList>
            <person name="Kim H.J."/>
            <person name="Triplett B.A."/>
        </authorList>
    </citation>
    <scope>NUCLEOTIDE SEQUENCE [LARGE SCALE GENOMIC DNA]</scope>
    <source>
        <strain evidence="2 3">DSM 29339</strain>
    </source>
</reference>
<sequence>MFTPVIPEGAPKPIAPFVPGSRVGDTLYVAGILALGPNGESLYEGDVKAQTRYVIEEIKRVVEGAGGSLADVCYNAIFIKNREDYAAFNEVYAEYFGANPPARYCIISELVREELLVEIAATAYLGQP</sequence>
<dbReference type="AlphaFoldDB" id="A0A239LRC5"/>
<dbReference type="PANTHER" id="PTHR11803">
    <property type="entry name" value="2-IMINOBUTANOATE/2-IMINOPROPANOATE DEAMINASE RIDA"/>
    <property type="match status" value="1"/>
</dbReference>
<organism evidence="2 3">
    <name type="scientific">Tropicimonas sediminicola</name>
    <dbReference type="NCBI Taxonomy" id="1031541"/>
    <lineage>
        <taxon>Bacteria</taxon>
        <taxon>Pseudomonadati</taxon>
        <taxon>Pseudomonadota</taxon>
        <taxon>Alphaproteobacteria</taxon>
        <taxon>Rhodobacterales</taxon>
        <taxon>Roseobacteraceae</taxon>
        <taxon>Tropicimonas</taxon>
    </lineage>
</organism>
<dbReference type="GO" id="GO:0019239">
    <property type="term" value="F:deaminase activity"/>
    <property type="evidence" value="ECO:0007669"/>
    <property type="project" value="TreeGrafter"/>
</dbReference>
<dbReference type="OrthoDB" id="583118at2"/>
<dbReference type="EMBL" id="FZOY01000010">
    <property type="protein sequence ID" value="SNT32428.1"/>
    <property type="molecule type" value="Genomic_DNA"/>
</dbReference>
<evidence type="ECO:0000256" key="1">
    <source>
        <dbReference type="ARBA" id="ARBA00010552"/>
    </source>
</evidence>
<dbReference type="InterPro" id="IPR006175">
    <property type="entry name" value="YjgF/YER057c/UK114"/>
</dbReference>
<dbReference type="Gene3D" id="3.30.1330.40">
    <property type="entry name" value="RutC-like"/>
    <property type="match status" value="1"/>
</dbReference>
<dbReference type="SUPFAM" id="SSF55298">
    <property type="entry name" value="YjgF-like"/>
    <property type="match status" value="1"/>
</dbReference>
<dbReference type="CDD" id="cd00448">
    <property type="entry name" value="YjgF_YER057c_UK114_family"/>
    <property type="match status" value="1"/>
</dbReference>
<dbReference type="PANTHER" id="PTHR11803:SF58">
    <property type="entry name" value="PROTEIN HMF1-RELATED"/>
    <property type="match status" value="1"/>
</dbReference>
<evidence type="ECO:0000313" key="3">
    <source>
        <dbReference type="Proteomes" id="UP000198426"/>
    </source>
</evidence>
<evidence type="ECO:0000313" key="2">
    <source>
        <dbReference type="EMBL" id="SNT32428.1"/>
    </source>
</evidence>